<dbReference type="EMBL" id="BDGG01000003">
    <property type="protein sequence ID" value="GAU95637.1"/>
    <property type="molecule type" value="Genomic_DNA"/>
</dbReference>
<evidence type="ECO:0000313" key="1">
    <source>
        <dbReference type="EMBL" id="GAU95637.1"/>
    </source>
</evidence>
<name>A0A1D1V7I2_RAMVA</name>
<proteinExistence type="predicted"/>
<sequence>MSPGQQASPHNHIPTLQACLPSPVKTFLRNLARFCLSPDSITCTEMTPSETFAIPCTPSGKCSDAKARIPHVTAESSTSVMLWRSAETRQQYSFRSTATLVVLEMCLS</sequence>
<reference evidence="1 2" key="1">
    <citation type="journal article" date="2016" name="Nat. Commun.">
        <title>Extremotolerant tardigrade genome and improved radiotolerance of human cultured cells by tardigrade-unique protein.</title>
        <authorList>
            <person name="Hashimoto T."/>
            <person name="Horikawa D.D."/>
            <person name="Saito Y."/>
            <person name="Kuwahara H."/>
            <person name="Kozuka-Hata H."/>
            <person name="Shin-I T."/>
            <person name="Minakuchi Y."/>
            <person name="Ohishi K."/>
            <person name="Motoyama A."/>
            <person name="Aizu T."/>
            <person name="Enomoto A."/>
            <person name="Kondo K."/>
            <person name="Tanaka S."/>
            <person name="Hara Y."/>
            <person name="Koshikawa S."/>
            <person name="Sagara H."/>
            <person name="Miura T."/>
            <person name="Yokobori S."/>
            <person name="Miyagawa K."/>
            <person name="Suzuki Y."/>
            <person name="Kubo T."/>
            <person name="Oyama M."/>
            <person name="Kohara Y."/>
            <person name="Fujiyama A."/>
            <person name="Arakawa K."/>
            <person name="Katayama T."/>
            <person name="Toyoda A."/>
            <person name="Kunieda T."/>
        </authorList>
    </citation>
    <scope>NUCLEOTIDE SEQUENCE [LARGE SCALE GENOMIC DNA]</scope>
    <source>
        <strain evidence="1 2">YOKOZUNA-1</strain>
    </source>
</reference>
<dbReference type="Proteomes" id="UP000186922">
    <property type="component" value="Unassembled WGS sequence"/>
</dbReference>
<gene>
    <name evidence="1" type="primary">RvY_07223-1</name>
    <name evidence="1" type="synonym">RvY_07223.1</name>
    <name evidence="1" type="ORF">RvY_07223</name>
</gene>
<accession>A0A1D1V7I2</accession>
<protein>
    <submittedName>
        <fullName evidence="1">Uncharacterized protein</fullName>
    </submittedName>
</protein>
<evidence type="ECO:0000313" key="2">
    <source>
        <dbReference type="Proteomes" id="UP000186922"/>
    </source>
</evidence>
<dbReference type="AlphaFoldDB" id="A0A1D1V7I2"/>
<comment type="caution">
    <text evidence="1">The sequence shown here is derived from an EMBL/GenBank/DDBJ whole genome shotgun (WGS) entry which is preliminary data.</text>
</comment>
<keyword evidence="2" id="KW-1185">Reference proteome</keyword>
<organism evidence="1 2">
    <name type="scientific">Ramazzottius varieornatus</name>
    <name type="common">Water bear</name>
    <name type="synonym">Tardigrade</name>
    <dbReference type="NCBI Taxonomy" id="947166"/>
    <lineage>
        <taxon>Eukaryota</taxon>
        <taxon>Metazoa</taxon>
        <taxon>Ecdysozoa</taxon>
        <taxon>Tardigrada</taxon>
        <taxon>Eutardigrada</taxon>
        <taxon>Parachela</taxon>
        <taxon>Hypsibioidea</taxon>
        <taxon>Ramazzottiidae</taxon>
        <taxon>Ramazzottius</taxon>
    </lineage>
</organism>